<evidence type="ECO:0000256" key="4">
    <source>
        <dbReference type="ARBA" id="ARBA00022777"/>
    </source>
</evidence>
<evidence type="ECO:0000256" key="1">
    <source>
        <dbReference type="ARBA" id="ARBA00009427"/>
    </source>
</evidence>
<dbReference type="Pfam" id="PF02224">
    <property type="entry name" value="Cytidylate_kin"/>
    <property type="match status" value="1"/>
</dbReference>
<evidence type="ECO:0000256" key="2">
    <source>
        <dbReference type="ARBA" id="ARBA00022679"/>
    </source>
</evidence>
<dbReference type="NCBIfam" id="TIGR00017">
    <property type="entry name" value="cmk"/>
    <property type="match status" value="1"/>
</dbReference>
<keyword evidence="4 8" id="KW-0418">Kinase</keyword>
<accession>A0A9D1WR73</accession>
<dbReference type="AlphaFoldDB" id="A0A9D1WR73"/>
<proteinExistence type="inferred from homology"/>
<dbReference type="InterPro" id="IPR003136">
    <property type="entry name" value="Cytidylate_kin"/>
</dbReference>
<dbReference type="PANTHER" id="PTHR21299:SF2">
    <property type="entry name" value="CYTIDYLATE KINASE"/>
    <property type="match status" value="1"/>
</dbReference>
<dbReference type="GO" id="GO:0005524">
    <property type="term" value="F:ATP binding"/>
    <property type="evidence" value="ECO:0007669"/>
    <property type="project" value="UniProtKB-UniRule"/>
</dbReference>
<protein>
    <recommendedName>
        <fullName evidence="8">Cytidylate kinase</fullName>
        <shortName evidence="8">CK</shortName>
        <ecNumber evidence="8">2.7.4.25</ecNumber>
    </recommendedName>
    <alternativeName>
        <fullName evidence="8">Cytidine monophosphate kinase</fullName>
        <shortName evidence="8">CMP kinase</shortName>
    </alternativeName>
</protein>
<dbReference type="GO" id="GO:0015949">
    <property type="term" value="P:nucleobase-containing small molecule interconversion"/>
    <property type="evidence" value="ECO:0007669"/>
    <property type="project" value="TreeGrafter"/>
</dbReference>
<comment type="catalytic activity">
    <reaction evidence="6 8">
        <text>dCMP + ATP = dCDP + ADP</text>
        <dbReference type="Rhea" id="RHEA:25094"/>
        <dbReference type="ChEBI" id="CHEBI:30616"/>
        <dbReference type="ChEBI" id="CHEBI:57566"/>
        <dbReference type="ChEBI" id="CHEBI:58593"/>
        <dbReference type="ChEBI" id="CHEBI:456216"/>
        <dbReference type="EC" id="2.7.4.25"/>
    </reaction>
</comment>
<comment type="caution">
    <text evidence="10">The sequence shown here is derived from an EMBL/GenBank/DDBJ whole genome shotgun (WGS) entry which is preliminary data.</text>
</comment>
<dbReference type="CDD" id="cd02020">
    <property type="entry name" value="CMPK"/>
    <property type="match status" value="1"/>
</dbReference>
<evidence type="ECO:0000256" key="6">
    <source>
        <dbReference type="ARBA" id="ARBA00047615"/>
    </source>
</evidence>
<dbReference type="SUPFAM" id="SSF52540">
    <property type="entry name" value="P-loop containing nucleoside triphosphate hydrolases"/>
    <property type="match status" value="1"/>
</dbReference>
<dbReference type="EC" id="2.7.4.25" evidence="8"/>
<comment type="similarity">
    <text evidence="1 8">Belongs to the cytidylate kinase family. Type 1 subfamily.</text>
</comment>
<gene>
    <name evidence="8 10" type="primary">cmk</name>
    <name evidence="10" type="ORF">H9736_05500</name>
</gene>
<comment type="catalytic activity">
    <reaction evidence="7 8">
        <text>CMP + ATP = CDP + ADP</text>
        <dbReference type="Rhea" id="RHEA:11600"/>
        <dbReference type="ChEBI" id="CHEBI:30616"/>
        <dbReference type="ChEBI" id="CHEBI:58069"/>
        <dbReference type="ChEBI" id="CHEBI:60377"/>
        <dbReference type="ChEBI" id="CHEBI:456216"/>
        <dbReference type="EC" id="2.7.4.25"/>
    </reaction>
</comment>
<keyword evidence="8" id="KW-0963">Cytoplasm</keyword>
<evidence type="ECO:0000313" key="10">
    <source>
        <dbReference type="EMBL" id="HIX65687.1"/>
    </source>
</evidence>
<feature type="domain" description="Cytidylate kinase" evidence="9">
    <location>
        <begin position="4"/>
        <end position="217"/>
    </location>
</feature>
<evidence type="ECO:0000256" key="3">
    <source>
        <dbReference type="ARBA" id="ARBA00022741"/>
    </source>
</evidence>
<keyword evidence="5 8" id="KW-0067">ATP-binding</keyword>
<evidence type="ECO:0000256" key="8">
    <source>
        <dbReference type="HAMAP-Rule" id="MF_00238"/>
    </source>
</evidence>
<dbReference type="Gene3D" id="3.40.50.300">
    <property type="entry name" value="P-loop containing nucleotide triphosphate hydrolases"/>
    <property type="match status" value="1"/>
</dbReference>
<dbReference type="PANTHER" id="PTHR21299">
    <property type="entry name" value="CYTIDYLATE KINASE/PANTOATE-BETA-ALANINE LIGASE"/>
    <property type="match status" value="1"/>
</dbReference>
<reference evidence="10" key="2">
    <citation type="submission" date="2021-04" db="EMBL/GenBank/DDBJ databases">
        <authorList>
            <person name="Gilroy R."/>
        </authorList>
    </citation>
    <scope>NUCLEOTIDE SEQUENCE</scope>
    <source>
        <strain evidence="10">CHK188-5543</strain>
    </source>
</reference>
<dbReference type="InterPro" id="IPR011994">
    <property type="entry name" value="Cytidylate_kinase_dom"/>
</dbReference>
<evidence type="ECO:0000313" key="11">
    <source>
        <dbReference type="Proteomes" id="UP000886800"/>
    </source>
</evidence>
<dbReference type="HAMAP" id="MF_00238">
    <property type="entry name" value="Cytidyl_kinase_type1"/>
    <property type="match status" value="1"/>
</dbReference>
<name>A0A9D1WR73_9FIRM</name>
<dbReference type="GO" id="GO:0006220">
    <property type="term" value="P:pyrimidine nucleotide metabolic process"/>
    <property type="evidence" value="ECO:0007669"/>
    <property type="project" value="UniProtKB-UniRule"/>
</dbReference>
<dbReference type="InterPro" id="IPR027417">
    <property type="entry name" value="P-loop_NTPase"/>
</dbReference>
<evidence type="ECO:0000256" key="5">
    <source>
        <dbReference type="ARBA" id="ARBA00022840"/>
    </source>
</evidence>
<reference evidence="10" key="1">
    <citation type="journal article" date="2021" name="PeerJ">
        <title>Extensive microbial diversity within the chicken gut microbiome revealed by metagenomics and culture.</title>
        <authorList>
            <person name="Gilroy R."/>
            <person name="Ravi A."/>
            <person name="Getino M."/>
            <person name="Pursley I."/>
            <person name="Horton D.L."/>
            <person name="Alikhan N.F."/>
            <person name="Baker D."/>
            <person name="Gharbi K."/>
            <person name="Hall N."/>
            <person name="Watson M."/>
            <person name="Adriaenssens E.M."/>
            <person name="Foster-Nyarko E."/>
            <person name="Jarju S."/>
            <person name="Secka A."/>
            <person name="Antonio M."/>
            <person name="Oren A."/>
            <person name="Chaudhuri R.R."/>
            <person name="La Ragione R."/>
            <person name="Hildebrand F."/>
            <person name="Pallen M.J."/>
        </authorList>
    </citation>
    <scope>NUCLEOTIDE SEQUENCE</scope>
    <source>
        <strain evidence="10">CHK188-5543</strain>
    </source>
</reference>
<dbReference type="GO" id="GO:0005829">
    <property type="term" value="C:cytosol"/>
    <property type="evidence" value="ECO:0007669"/>
    <property type="project" value="TreeGrafter"/>
</dbReference>
<evidence type="ECO:0000259" key="9">
    <source>
        <dbReference type="Pfam" id="PF02224"/>
    </source>
</evidence>
<feature type="binding site" evidence="8">
    <location>
        <begin position="8"/>
        <end position="16"/>
    </location>
    <ligand>
        <name>ATP</name>
        <dbReference type="ChEBI" id="CHEBI:30616"/>
    </ligand>
</feature>
<evidence type="ECO:0000256" key="7">
    <source>
        <dbReference type="ARBA" id="ARBA00048478"/>
    </source>
</evidence>
<keyword evidence="2 8" id="KW-0808">Transferase</keyword>
<dbReference type="Proteomes" id="UP000886800">
    <property type="component" value="Unassembled WGS sequence"/>
</dbReference>
<comment type="subcellular location">
    <subcellularLocation>
        <location evidence="8">Cytoplasm</location>
    </subcellularLocation>
</comment>
<dbReference type="EMBL" id="DXES01000121">
    <property type="protein sequence ID" value="HIX65687.1"/>
    <property type="molecule type" value="Genomic_DNA"/>
</dbReference>
<keyword evidence="3 8" id="KW-0547">Nucleotide-binding</keyword>
<sequence>MVSVAIDGPAGAGKSTIARAIARELGYLYVDTGALYRAIGLFALEQGADPKDPEQVLPLLERTQLSLRFAAGEQQVWLNGRDVSQQIRQNPVSMAASAVSAIPQVRAFLFDLQQNLAKENNVVMDGRDIGTVVLPQAQVKIFLTASPEERARRRHEELAQRGQQVDYAQLLEEVRRRDYNDAHRAAAPLRQAPDALLVDTTGNSLEWSVAQLTEIVKERLRDVL</sequence>
<organism evidence="10 11">
    <name type="scientific">Candidatus Anaerotruncus excrementipullorum</name>
    <dbReference type="NCBI Taxonomy" id="2838465"/>
    <lineage>
        <taxon>Bacteria</taxon>
        <taxon>Bacillati</taxon>
        <taxon>Bacillota</taxon>
        <taxon>Clostridia</taxon>
        <taxon>Eubacteriales</taxon>
        <taxon>Oscillospiraceae</taxon>
        <taxon>Anaerotruncus</taxon>
    </lineage>
</organism>
<dbReference type="GO" id="GO:0036431">
    <property type="term" value="F:dCMP kinase activity"/>
    <property type="evidence" value="ECO:0007669"/>
    <property type="project" value="InterPro"/>
</dbReference>